<dbReference type="PANTHER" id="PTHR41164:SF1">
    <property type="entry name" value="CURLI PRODUCTION ASSEMBLY_TRANSPORT COMPONENT CSGG"/>
    <property type="match status" value="1"/>
</dbReference>
<accession>A0A7U4LFX7</accession>
<sequence length="312" mass="33558">MLAAAVALFSAAAVPVAQAQCVGCQSVAIVDIDSERDCSYWASFGGQLLVVECRNRFHALREMIETAIVKTNKFSVFERSRLSTLLDERALSAIGLTDGTAHRAKLKGVDFLIYGKITEFGTASSNVTDPRYAVEVNTAAMALDLKIVNVRTGQIVSANSVREELQTSGGLLTRSGGSASGMDAGQVYGQIERRVADAIAAELVFAGYPMRVIKVDGERMFVNYGSGFLSPGQRVRVMSLGEPLIDPTTNQHLGQTETPIGDFEVEEVTPNFSVARRVTPGLMPSRGDIIRIPRPRASGSGSRAIERAELPF</sequence>
<dbReference type="EMBL" id="CP010836">
    <property type="protein sequence ID" value="AJP72984.1"/>
    <property type="molecule type" value="Genomic_DNA"/>
</dbReference>
<name>A0A7U4LFX7_9SPHN</name>
<keyword evidence="2 6" id="KW-0732">Signal</keyword>
<reference evidence="7 8" key="1">
    <citation type="journal article" date="2015" name="Int. J. Syst. Evol. Microbiol.">
        <title>Sphingomonas hengshuiensis sp. nov., isolated from lake wetland.</title>
        <authorList>
            <person name="Wei S."/>
            <person name="Wang T."/>
            <person name="Liu H."/>
            <person name="Zhang C."/>
            <person name="Guo J."/>
            <person name="Wang Q."/>
            <person name="Liang K."/>
            <person name="Zhang Z."/>
        </authorList>
    </citation>
    <scope>NUCLEOTIDE SEQUENCE [LARGE SCALE GENOMIC DNA]</scope>
    <source>
        <strain evidence="7 8">WHSC-8</strain>
    </source>
</reference>
<feature type="chain" id="PRO_5031115110" description="Curli production assembly/transport component CsgG" evidence="6">
    <location>
        <begin position="20"/>
        <end position="312"/>
    </location>
</feature>
<dbReference type="Pfam" id="PF03783">
    <property type="entry name" value="CsgG"/>
    <property type="match status" value="1"/>
</dbReference>
<evidence type="ECO:0000256" key="2">
    <source>
        <dbReference type="ARBA" id="ARBA00022729"/>
    </source>
</evidence>
<dbReference type="AlphaFoldDB" id="A0A7U4LFX7"/>
<dbReference type="InterPro" id="IPR005534">
    <property type="entry name" value="Curli_assmbl/transp-comp_CsgG"/>
</dbReference>
<keyword evidence="8" id="KW-1185">Reference proteome</keyword>
<organism evidence="7 8">
    <name type="scientific">Sphingomonas hengshuiensis</name>
    <dbReference type="NCBI Taxonomy" id="1609977"/>
    <lineage>
        <taxon>Bacteria</taxon>
        <taxon>Pseudomonadati</taxon>
        <taxon>Pseudomonadota</taxon>
        <taxon>Alphaproteobacteria</taxon>
        <taxon>Sphingomonadales</taxon>
        <taxon>Sphingomonadaceae</taxon>
        <taxon>Sphingomonas</taxon>
    </lineage>
</organism>
<keyword evidence="3" id="KW-0472">Membrane</keyword>
<keyword evidence="1" id="KW-1003">Cell membrane</keyword>
<evidence type="ECO:0008006" key="9">
    <source>
        <dbReference type="Google" id="ProtNLM"/>
    </source>
</evidence>
<dbReference type="GO" id="GO:0030288">
    <property type="term" value="C:outer membrane-bounded periplasmic space"/>
    <property type="evidence" value="ECO:0007669"/>
    <property type="project" value="InterPro"/>
</dbReference>
<keyword evidence="5" id="KW-0449">Lipoprotein</keyword>
<dbReference type="Gene3D" id="3.40.50.10610">
    <property type="entry name" value="ABC-type transport auxiliary lipoprotein component"/>
    <property type="match status" value="1"/>
</dbReference>
<evidence type="ECO:0000256" key="3">
    <source>
        <dbReference type="ARBA" id="ARBA00023136"/>
    </source>
</evidence>
<evidence type="ECO:0000313" key="7">
    <source>
        <dbReference type="EMBL" id="AJP72984.1"/>
    </source>
</evidence>
<reference evidence="7 8" key="2">
    <citation type="submission" date="2015-02" db="EMBL/GenBank/DDBJ databases">
        <title>The complete genome of Sphingomonas hengshuiensis sp. WHSC-8 isolated from soil of Hengshui Lake.</title>
        <authorList>
            <person name="Wei S."/>
            <person name="Guo J."/>
            <person name="Su C."/>
            <person name="Wu R."/>
            <person name="Zhang Z."/>
            <person name="Liang K."/>
            <person name="Li H."/>
            <person name="Wang T."/>
            <person name="Liu H."/>
            <person name="Zhang C."/>
            <person name="Li Z."/>
            <person name="Wang Q."/>
            <person name="Meng J."/>
        </authorList>
    </citation>
    <scope>NUCLEOTIDE SEQUENCE [LARGE SCALE GENOMIC DNA]</scope>
    <source>
        <strain evidence="7 8">WHSC-8</strain>
    </source>
</reference>
<dbReference type="KEGG" id="sphi:TS85_16075"/>
<gene>
    <name evidence="7" type="ORF">TS85_16075</name>
</gene>
<evidence type="ECO:0000256" key="4">
    <source>
        <dbReference type="ARBA" id="ARBA00023139"/>
    </source>
</evidence>
<feature type="signal peptide" evidence="6">
    <location>
        <begin position="1"/>
        <end position="19"/>
    </location>
</feature>
<protein>
    <recommendedName>
        <fullName evidence="9">Curli production assembly/transport component CsgG</fullName>
    </recommendedName>
</protein>
<evidence type="ECO:0000313" key="8">
    <source>
        <dbReference type="Proteomes" id="UP000032300"/>
    </source>
</evidence>
<keyword evidence="4" id="KW-0564">Palmitate</keyword>
<evidence type="ECO:0000256" key="1">
    <source>
        <dbReference type="ARBA" id="ARBA00022475"/>
    </source>
</evidence>
<dbReference type="Proteomes" id="UP000032300">
    <property type="component" value="Chromosome"/>
</dbReference>
<proteinExistence type="predicted"/>
<evidence type="ECO:0000256" key="6">
    <source>
        <dbReference type="SAM" id="SignalP"/>
    </source>
</evidence>
<dbReference type="PANTHER" id="PTHR41164">
    <property type="entry name" value="CURLI PRODUCTION ASSEMBLY/TRANSPORT COMPONENT CSGG"/>
    <property type="match status" value="1"/>
</dbReference>
<evidence type="ECO:0000256" key="5">
    <source>
        <dbReference type="ARBA" id="ARBA00023288"/>
    </source>
</evidence>